<feature type="compositionally biased region" description="Basic and acidic residues" evidence="1">
    <location>
        <begin position="147"/>
        <end position="173"/>
    </location>
</feature>
<feature type="region of interest" description="Disordered" evidence="1">
    <location>
        <begin position="1"/>
        <end position="95"/>
    </location>
</feature>
<protein>
    <submittedName>
        <fullName evidence="2">Uncharacterized protein</fullName>
    </submittedName>
</protein>
<evidence type="ECO:0000313" key="2">
    <source>
        <dbReference type="EMBL" id="GBG74239.1"/>
    </source>
</evidence>
<feature type="compositionally biased region" description="Basic and acidic residues" evidence="1">
    <location>
        <begin position="127"/>
        <end position="140"/>
    </location>
</feature>
<sequence length="251" mass="27664">MEREVSEGRKGGRGRNEEEERSEGRKGGRGRNGERERSGWESGGERSRWTDRGGWRRRMGRGRDRDGSRDMAGIGRGRGWDGSREEGGMEVGIRERMERSAWGGEVVGIGVRKGKVVGIRSGWESGGGRDESRDTGKEGDVGIGRGTGRDRSREGEGRREIYGERSRDRGGRRDARRKSGQVGMGVGIGRGRGRRDMVGIGRGRGWDGSREEGGMEVGIRERMERSGWGGEVVREGRSMEREVGIEEGGGI</sequence>
<comment type="caution">
    <text evidence="2">The sequence shown here is derived from an EMBL/GenBank/DDBJ whole genome shotgun (WGS) entry which is preliminary data.</text>
</comment>
<evidence type="ECO:0000313" key="3">
    <source>
        <dbReference type="Proteomes" id="UP000265515"/>
    </source>
</evidence>
<accession>A0A388KW03</accession>
<proteinExistence type="predicted"/>
<dbReference type="Gramene" id="GBG74239">
    <property type="protein sequence ID" value="GBG74239"/>
    <property type="gene ID" value="CBR_g17949"/>
</dbReference>
<evidence type="ECO:0000256" key="1">
    <source>
        <dbReference type="SAM" id="MobiDB-lite"/>
    </source>
</evidence>
<keyword evidence="3" id="KW-1185">Reference proteome</keyword>
<organism evidence="2 3">
    <name type="scientific">Chara braunii</name>
    <name type="common">Braun's stonewort</name>
    <dbReference type="NCBI Taxonomy" id="69332"/>
    <lineage>
        <taxon>Eukaryota</taxon>
        <taxon>Viridiplantae</taxon>
        <taxon>Streptophyta</taxon>
        <taxon>Charophyceae</taxon>
        <taxon>Charales</taxon>
        <taxon>Characeae</taxon>
        <taxon>Chara</taxon>
    </lineage>
</organism>
<feature type="region of interest" description="Disordered" evidence="1">
    <location>
        <begin position="108"/>
        <end position="215"/>
    </location>
</feature>
<gene>
    <name evidence="2" type="ORF">CBR_g17949</name>
</gene>
<dbReference type="EMBL" id="BFEA01000199">
    <property type="protein sequence ID" value="GBG74239.1"/>
    <property type="molecule type" value="Genomic_DNA"/>
</dbReference>
<reference evidence="2 3" key="1">
    <citation type="journal article" date="2018" name="Cell">
        <title>The Chara Genome: Secondary Complexity and Implications for Plant Terrestrialization.</title>
        <authorList>
            <person name="Nishiyama T."/>
            <person name="Sakayama H."/>
            <person name="Vries J.D."/>
            <person name="Buschmann H."/>
            <person name="Saint-Marcoux D."/>
            <person name="Ullrich K.K."/>
            <person name="Haas F.B."/>
            <person name="Vanderstraeten L."/>
            <person name="Becker D."/>
            <person name="Lang D."/>
            <person name="Vosolsobe S."/>
            <person name="Rombauts S."/>
            <person name="Wilhelmsson P.K.I."/>
            <person name="Janitza P."/>
            <person name="Kern R."/>
            <person name="Heyl A."/>
            <person name="Rumpler F."/>
            <person name="Villalobos L.I.A.C."/>
            <person name="Clay J.M."/>
            <person name="Skokan R."/>
            <person name="Toyoda A."/>
            <person name="Suzuki Y."/>
            <person name="Kagoshima H."/>
            <person name="Schijlen E."/>
            <person name="Tajeshwar N."/>
            <person name="Catarino B."/>
            <person name="Hetherington A.J."/>
            <person name="Saltykova A."/>
            <person name="Bonnot C."/>
            <person name="Breuninger H."/>
            <person name="Symeonidi A."/>
            <person name="Radhakrishnan G.V."/>
            <person name="Van Nieuwerburgh F."/>
            <person name="Deforce D."/>
            <person name="Chang C."/>
            <person name="Karol K.G."/>
            <person name="Hedrich R."/>
            <person name="Ulvskov P."/>
            <person name="Glockner G."/>
            <person name="Delwiche C.F."/>
            <person name="Petrasek J."/>
            <person name="Van de Peer Y."/>
            <person name="Friml J."/>
            <person name="Beilby M."/>
            <person name="Dolan L."/>
            <person name="Kohara Y."/>
            <person name="Sugano S."/>
            <person name="Fujiyama A."/>
            <person name="Delaux P.-M."/>
            <person name="Quint M."/>
            <person name="TheiBen G."/>
            <person name="Hagemann M."/>
            <person name="Harholt J."/>
            <person name="Dunand C."/>
            <person name="Zachgo S."/>
            <person name="Langdale J."/>
            <person name="Maumus F."/>
            <person name="Straeten D.V.D."/>
            <person name="Gould S.B."/>
            <person name="Rensing S.A."/>
        </authorList>
    </citation>
    <scope>NUCLEOTIDE SEQUENCE [LARGE SCALE GENOMIC DNA]</scope>
    <source>
        <strain evidence="2 3">S276</strain>
    </source>
</reference>
<feature type="compositionally biased region" description="Basic and acidic residues" evidence="1">
    <location>
        <begin position="78"/>
        <end position="95"/>
    </location>
</feature>
<dbReference type="AlphaFoldDB" id="A0A388KW03"/>
<feature type="compositionally biased region" description="Basic and acidic residues" evidence="1">
    <location>
        <begin position="204"/>
        <end position="215"/>
    </location>
</feature>
<dbReference type="Proteomes" id="UP000265515">
    <property type="component" value="Unassembled WGS sequence"/>
</dbReference>
<dbReference type="OMA" id="RMERSAW"/>
<feature type="compositionally biased region" description="Basic and acidic residues" evidence="1">
    <location>
        <begin position="1"/>
        <end position="54"/>
    </location>
</feature>
<name>A0A388KW03_CHABU</name>